<dbReference type="Gene3D" id="3.40.50.2000">
    <property type="entry name" value="Glycogen Phosphorylase B"/>
    <property type="match status" value="1"/>
</dbReference>
<feature type="compositionally biased region" description="Basic residues" evidence="1">
    <location>
        <begin position="410"/>
        <end position="420"/>
    </location>
</feature>
<feature type="compositionally biased region" description="Basic residues" evidence="1">
    <location>
        <begin position="249"/>
        <end position="262"/>
    </location>
</feature>
<feature type="region of interest" description="Disordered" evidence="1">
    <location>
        <begin position="120"/>
        <end position="470"/>
    </location>
</feature>
<feature type="compositionally biased region" description="Low complexity" evidence="1">
    <location>
        <begin position="442"/>
        <end position="454"/>
    </location>
</feature>
<proteinExistence type="predicted"/>
<feature type="compositionally biased region" description="Basic and acidic residues" evidence="1">
    <location>
        <begin position="388"/>
        <end position="406"/>
    </location>
</feature>
<feature type="compositionally biased region" description="Low complexity" evidence="1">
    <location>
        <begin position="358"/>
        <end position="379"/>
    </location>
</feature>
<feature type="compositionally biased region" description="Basic and acidic residues" evidence="1">
    <location>
        <begin position="313"/>
        <end position="327"/>
    </location>
</feature>
<dbReference type="PANTHER" id="PTHR12526">
    <property type="entry name" value="GLYCOSYLTRANSFERASE"/>
    <property type="match status" value="1"/>
</dbReference>
<feature type="compositionally biased region" description="Low complexity" evidence="1">
    <location>
        <begin position="217"/>
        <end position="232"/>
    </location>
</feature>
<feature type="compositionally biased region" description="Basic and acidic residues" evidence="1">
    <location>
        <begin position="334"/>
        <end position="353"/>
    </location>
</feature>
<dbReference type="Gene3D" id="3.40.50.11010">
    <property type="match status" value="1"/>
</dbReference>
<evidence type="ECO:0008006" key="3">
    <source>
        <dbReference type="Google" id="ProtNLM"/>
    </source>
</evidence>
<protein>
    <recommendedName>
        <fullName evidence="3">Glycosyltransferase</fullName>
    </recommendedName>
</protein>
<evidence type="ECO:0000256" key="1">
    <source>
        <dbReference type="SAM" id="MobiDB-lite"/>
    </source>
</evidence>
<dbReference type="PANTHER" id="PTHR12526:SF630">
    <property type="entry name" value="GLYCOSYLTRANSFERASE"/>
    <property type="match status" value="1"/>
</dbReference>
<dbReference type="SUPFAM" id="SSF53756">
    <property type="entry name" value="UDP-Glycosyltransferase/glycogen phosphorylase"/>
    <property type="match status" value="1"/>
</dbReference>
<reference evidence="2" key="1">
    <citation type="submission" date="2020-02" db="EMBL/GenBank/DDBJ databases">
        <authorList>
            <person name="Meier V. D."/>
        </authorList>
    </citation>
    <scope>NUCLEOTIDE SEQUENCE</scope>
    <source>
        <strain evidence="2">AVDCRST_MAG30</strain>
    </source>
</reference>
<feature type="compositionally biased region" description="Basic residues" evidence="1">
    <location>
        <begin position="280"/>
        <end position="312"/>
    </location>
</feature>
<sequence>MDRAERDEPLVDRAALGMAVGAAAEEPEPVLRVLARRPERAPHEALPQGKAADVHAGWRIGEERADLGSEQGRDPLVGVHLEDPVARGVVDRDVALGAEPEPSLLHDTGAGGARELARGVHGSRVDDDDLVAEGDALQAGRDPGGLVPGDDAGRDGGAGRIGHASTLAVPPSPPPAAGAWVTLRPCPCSSTRRARGLDPVARPSSASTHEHRGPGAPGARRGTEAAAAVRPQLPRRGRAGGRGPARPGGGRRRLRGPRRRAGRGGSPPRRDDGPVAPRPGRARGGRGPRGDHHRRRPGPHARVRHAGPRPPRRHDDRLHPDGADRRAAPAPARGADRRQVAAARGRRDGDRDRRALRHAPAALRAALRGGPRGDAPQQGGPRGPARPRGHEHGLPLRPLHAGDHPGGRGRGLRVRLRGGGRRPVAPLRAPPRGDPAVHERPAAAAQGDGALRARSAPGEAPQPGPRPVSAARPAMRGIVCVGFADWDTELWTNQQHLMSRLAERGEVVLFIESLGLRRPQLRGKDARRIARRLSRGLRPPRRRGGVTVLSPLVIPLHGSRPVRAVNARLLRRTVRRAARRLGLEHPVLWSYVPQAEPLIEALEPSLVVYHCVDDIAEQPGVASAPFRAVEKRFVARADLVLTSAPALDARMRTLTPKVLYAPNVADTALFATALDDGPVDPAIAALPRPRLVFTGAVVATKVDVELLAEVARRRPDWTLALVGPVGAGDPGTDLSALDGLPNVHLLGARPYAGLPAVLRGADAALIPYLINPLTRSVLPMKVHEYLAAGLPVVATPLPALEGQTDIVFASTAEETVDAVGAALAQDTPELRRERSRRAAAHSWDSRIEEILAALPPGPAT</sequence>
<accession>A0A6J4S2R7</accession>
<name>A0A6J4S2R7_9ACTN</name>
<dbReference type="EMBL" id="CADCVS010000181">
    <property type="protein sequence ID" value="CAA9487765.1"/>
    <property type="molecule type" value="Genomic_DNA"/>
</dbReference>
<gene>
    <name evidence="2" type="ORF">AVDCRST_MAG30-1196</name>
</gene>
<organism evidence="2">
    <name type="scientific">uncultured Solirubrobacteraceae bacterium</name>
    <dbReference type="NCBI Taxonomy" id="1162706"/>
    <lineage>
        <taxon>Bacteria</taxon>
        <taxon>Bacillati</taxon>
        <taxon>Actinomycetota</taxon>
        <taxon>Thermoleophilia</taxon>
        <taxon>Solirubrobacterales</taxon>
        <taxon>Solirubrobacteraceae</taxon>
        <taxon>environmental samples</taxon>
    </lineage>
</organism>
<evidence type="ECO:0000313" key="2">
    <source>
        <dbReference type="EMBL" id="CAA9487765.1"/>
    </source>
</evidence>
<dbReference type="AlphaFoldDB" id="A0A6J4S2R7"/>
<dbReference type="Pfam" id="PF13692">
    <property type="entry name" value="Glyco_trans_1_4"/>
    <property type="match status" value="1"/>
</dbReference>